<dbReference type="InterPro" id="IPR011712">
    <property type="entry name" value="Sig_transdc_His_kin_sub3_dim/P"/>
</dbReference>
<evidence type="ECO:0000259" key="6">
    <source>
        <dbReference type="PROSITE" id="PS50109"/>
    </source>
</evidence>
<dbReference type="SUPFAM" id="SSF55874">
    <property type="entry name" value="ATPase domain of HSP90 chaperone/DNA topoisomerase II/histidine kinase"/>
    <property type="match status" value="1"/>
</dbReference>
<dbReference type="InterPro" id="IPR036890">
    <property type="entry name" value="HATPase_C_sf"/>
</dbReference>
<feature type="repeat" description="TPR" evidence="4">
    <location>
        <begin position="296"/>
        <end position="329"/>
    </location>
</feature>
<comment type="caution">
    <text evidence="7">The sequence shown here is derived from an EMBL/GenBank/DDBJ whole genome shotgun (WGS) entry which is preliminary data.</text>
</comment>
<dbReference type="Pfam" id="PF07730">
    <property type="entry name" value="HisKA_3"/>
    <property type="match status" value="1"/>
</dbReference>
<dbReference type="CDD" id="cd16917">
    <property type="entry name" value="HATPase_UhpB-NarQ-NarX-like"/>
    <property type="match status" value="1"/>
</dbReference>
<dbReference type="InterPro" id="IPR003594">
    <property type="entry name" value="HATPase_dom"/>
</dbReference>
<evidence type="ECO:0000313" key="8">
    <source>
        <dbReference type="Proteomes" id="UP000297549"/>
    </source>
</evidence>
<dbReference type="InterPro" id="IPR050482">
    <property type="entry name" value="Sensor_HK_TwoCompSys"/>
</dbReference>
<dbReference type="Pfam" id="PF02518">
    <property type="entry name" value="HATPase_c"/>
    <property type="match status" value="1"/>
</dbReference>
<dbReference type="RefSeq" id="WP_135463919.1">
    <property type="nucleotide sequence ID" value="NZ_SRLC01000002.1"/>
</dbReference>
<dbReference type="InterPro" id="IPR019734">
    <property type="entry name" value="TPR_rpt"/>
</dbReference>
<dbReference type="EMBL" id="SRLC01000002">
    <property type="protein sequence ID" value="TGE21369.1"/>
    <property type="molecule type" value="Genomic_DNA"/>
</dbReference>
<evidence type="ECO:0000256" key="1">
    <source>
        <dbReference type="ARBA" id="ARBA00022679"/>
    </source>
</evidence>
<evidence type="ECO:0000256" key="5">
    <source>
        <dbReference type="SAM" id="Phobius"/>
    </source>
</evidence>
<proteinExistence type="predicted"/>
<dbReference type="GO" id="GO:0000155">
    <property type="term" value="F:phosphorelay sensor kinase activity"/>
    <property type="evidence" value="ECO:0007669"/>
    <property type="project" value="InterPro"/>
</dbReference>
<name>A0A4Z0PVN3_9BACT</name>
<gene>
    <name evidence="7" type="ORF">E5K00_13855</name>
</gene>
<evidence type="ECO:0000256" key="3">
    <source>
        <dbReference type="ARBA" id="ARBA00023012"/>
    </source>
</evidence>
<dbReference type="Pfam" id="PF13424">
    <property type="entry name" value="TPR_12"/>
    <property type="match status" value="1"/>
</dbReference>
<accession>A0A4Z0PVN3</accession>
<dbReference type="GO" id="GO:0016020">
    <property type="term" value="C:membrane"/>
    <property type="evidence" value="ECO:0007669"/>
    <property type="project" value="InterPro"/>
</dbReference>
<evidence type="ECO:0000313" key="7">
    <source>
        <dbReference type="EMBL" id="TGE21369.1"/>
    </source>
</evidence>
<evidence type="ECO:0000256" key="2">
    <source>
        <dbReference type="ARBA" id="ARBA00022777"/>
    </source>
</evidence>
<dbReference type="InterPro" id="IPR011990">
    <property type="entry name" value="TPR-like_helical_dom_sf"/>
</dbReference>
<dbReference type="SMART" id="SM00387">
    <property type="entry name" value="HATPase_c"/>
    <property type="match status" value="1"/>
</dbReference>
<dbReference type="Proteomes" id="UP000297549">
    <property type="component" value="Unassembled WGS sequence"/>
</dbReference>
<dbReference type="AlphaFoldDB" id="A0A4Z0PVN3"/>
<dbReference type="GO" id="GO:0046983">
    <property type="term" value="F:protein dimerization activity"/>
    <property type="evidence" value="ECO:0007669"/>
    <property type="project" value="InterPro"/>
</dbReference>
<sequence length="674" mass="75617">MHNWLTMLASALGLLLLGWLGAPLRAEAQHRALDSLKTLVRTAPADTTRAQAAYALVPRYVTSDTVQAWSYARQGLALAHRSGDKATVAAAHLVLGNLYDYAGRHALARRHFHQARAIYQQLYRTTRSGRALKSLAATYVNLSNICSRENDYQQATGFLLRAARYLVQAGDSDLLVTTYHNLAGQFFELNQMDKALRYATFSARIAAARPDLEARFSSYLATASILLQLRHYPETRQYLEQARVLLPQMATSSYLYSYYQNTADYHLAQHNYPAAATNLRQAIALVQQRNELSALADLYLSLGTVRLATRRYDEAERLFRQSAAIFERLQAPASRARALEQLAQTEERRGHPAQALAYYKQYQQLSHSVAEEETQRQINVLENQYRTQQKEQQIVSLRRQRQFQAAELSRKNLLLLACSGLLLAVLVAGVLGYLNLRNRQLLARQAQLLQERQLLDLRNEYRLSVANAVLQGQEEERRRLARDLHDGLGGMLSTIKLYLLSVQTDAGLSARNNGLFATALDHLDSSVTELRRVAHNLMPEVLLQFGLAVALQEFCNRVHQARQLQVRCQLLGLEKPLPQPVELAVYRIVQELVNNVIKHARATEVLVQFIRQDDQANLVVEDDGQGLPRAACPEGAGLKGIRARVEYLNGGCEIQAVPGQGTSVFITFPIDATG</sequence>
<feature type="transmembrane region" description="Helical" evidence="5">
    <location>
        <begin position="413"/>
        <end position="434"/>
    </location>
</feature>
<dbReference type="PROSITE" id="PS50109">
    <property type="entry name" value="HIS_KIN"/>
    <property type="match status" value="1"/>
</dbReference>
<keyword evidence="3" id="KW-0902">Two-component regulatory system</keyword>
<dbReference type="Gene3D" id="3.30.565.10">
    <property type="entry name" value="Histidine kinase-like ATPase, C-terminal domain"/>
    <property type="match status" value="1"/>
</dbReference>
<keyword evidence="8" id="KW-1185">Reference proteome</keyword>
<dbReference type="SMART" id="SM00028">
    <property type="entry name" value="TPR"/>
    <property type="match status" value="7"/>
</dbReference>
<keyword evidence="5" id="KW-0472">Membrane</keyword>
<dbReference type="Gene3D" id="1.20.5.1930">
    <property type="match status" value="1"/>
</dbReference>
<reference evidence="7 8" key="1">
    <citation type="submission" date="2019-04" db="EMBL/GenBank/DDBJ databases">
        <authorList>
            <person name="Feng G."/>
            <person name="Zhang J."/>
            <person name="Zhu H."/>
        </authorList>
    </citation>
    <scope>NUCLEOTIDE SEQUENCE [LARGE SCALE GENOMIC DNA]</scope>
    <source>
        <strain evidence="7 8">JCM 31653</strain>
    </source>
</reference>
<dbReference type="PANTHER" id="PTHR24421">
    <property type="entry name" value="NITRATE/NITRITE SENSOR PROTEIN NARX-RELATED"/>
    <property type="match status" value="1"/>
</dbReference>
<keyword evidence="1" id="KW-0808">Transferase</keyword>
<keyword evidence="5" id="KW-0812">Transmembrane</keyword>
<dbReference type="PROSITE" id="PS50005">
    <property type="entry name" value="TPR"/>
    <property type="match status" value="1"/>
</dbReference>
<protein>
    <submittedName>
        <fullName evidence="7">Tetratricopeptide repeat protein</fullName>
    </submittedName>
</protein>
<evidence type="ECO:0000256" key="4">
    <source>
        <dbReference type="PROSITE-ProRule" id="PRU00339"/>
    </source>
</evidence>
<dbReference type="OrthoDB" id="9760839at2"/>
<organism evidence="7 8">
    <name type="scientific">Hymenobacter aquaticus</name>
    <dbReference type="NCBI Taxonomy" id="1867101"/>
    <lineage>
        <taxon>Bacteria</taxon>
        <taxon>Pseudomonadati</taxon>
        <taxon>Bacteroidota</taxon>
        <taxon>Cytophagia</taxon>
        <taxon>Cytophagales</taxon>
        <taxon>Hymenobacteraceae</taxon>
        <taxon>Hymenobacter</taxon>
    </lineage>
</organism>
<dbReference type="SUPFAM" id="SSF48452">
    <property type="entry name" value="TPR-like"/>
    <property type="match status" value="2"/>
</dbReference>
<keyword evidence="4" id="KW-0802">TPR repeat</keyword>
<dbReference type="Gene3D" id="1.25.40.10">
    <property type="entry name" value="Tetratricopeptide repeat domain"/>
    <property type="match status" value="3"/>
</dbReference>
<feature type="domain" description="Histidine kinase" evidence="6">
    <location>
        <begin position="479"/>
        <end position="672"/>
    </location>
</feature>
<keyword evidence="5" id="KW-1133">Transmembrane helix</keyword>
<dbReference type="InterPro" id="IPR005467">
    <property type="entry name" value="His_kinase_dom"/>
</dbReference>
<keyword evidence="2" id="KW-0418">Kinase</keyword>